<keyword evidence="2" id="KW-0812">Transmembrane</keyword>
<evidence type="ECO:0000313" key="4">
    <source>
        <dbReference type="Proteomes" id="UP000011648"/>
    </source>
</evidence>
<name>L9ZGB2_9EURY</name>
<feature type="region of interest" description="Disordered" evidence="1">
    <location>
        <begin position="1"/>
        <end position="52"/>
    </location>
</feature>
<comment type="caution">
    <text evidence="3">The sequence shown here is derived from an EMBL/GenBank/DDBJ whole genome shotgun (WGS) entry which is preliminary data.</text>
</comment>
<proteinExistence type="predicted"/>
<dbReference type="PATRIC" id="fig|1230458.4.peg.4225"/>
<sequence>MTESDPTSARESESPTAASSTRSDTDRTQPADSSRPQSSPSSPSSSVPTPVHVHVNRNQPETLTAETTALETNDSFVLELHGHAAPAHVHCRLDDTLARVATLDSPNYYIEADSVTPIPISVSADSLQEPIRGNLEILTGYGSESVSITVTISPTPPDVDIDESLSSSPRADTGDANASTTADRSSIARLRAELGLEPATFAVLALGALALILAMTTAASIGGPVATFGVGVVVVGVIVALFLLVT</sequence>
<evidence type="ECO:0000313" key="3">
    <source>
        <dbReference type="EMBL" id="ELY85076.1"/>
    </source>
</evidence>
<protein>
    <submittedName>
        <fullName evidence="3">Uncharacterized protein</fullName>
    </submittedName>
</protein>
<dbReference type="RefSeq" id="WP_006827758.1">
    <property type="nucleotide sequence ID" value="NZ_AOIL01000069.1"/>
</dbReference>
<evidence type="ECO:0000256" key="1">
    <source>
        <dbReference type="SAM" id="MobiDB-lite"/>
    </source>
</evidence>
<keyword evidence="2" id="KW-1133">Transmembrane helix</keyword>
<dbReference type="OrthoDB" id="282430at2157"/>
<feature type="compositionally biased region" description="Low complexity" evidence="1">
    <location>
        <begin position="33"/>
        <end position="50"/>
    </location>
</feature>
<feature type="transmembrane region" description="Helical" evidence="2">
    <location>
        <begin position="199"/>
        <end position="219"/>
    </location>
</feature>
<dbReference type="Proteomes" id="UP000011648">
    <property type="component" value="Unassembled WGS sequence"/>
</dbReference>
<dbReference type="EMBL" id="AOIL01000069">
    <property type="protein sequence ID" value="ELY85076.1"/>
    <property type="molecule type" value="Genomic_DNA"/>
</dbReference>
<accession>L9ZGB2</accession>
<keyword evidence="2" id="KW-0472">Membrane</keyword>
<dbReference type="Pfam" id="PF24368">
    <property type="entry name" value="DUF7524"/>
    <property type="match status" value="1"/>
</dbReference>
<feature type="region of interest" description="Disordered" evidence="1">
    <location>
        <begin position="155"/>
        <end position="182"/>
    </location>
</feature>
<feature type="transmembrane region" description="Helical" evidence="2">
    <location>
        <begin position="225"/>
        <end position="245"/>
    </location>
</feature>
<gene>
    <name evidence="3" type="ORF">C484_20972</name>
</gene>
<dbReference type="STRING" id="1230458.C484_20972"/>
<dbReference type="AlphaFoldDB" id="L9ZGB2"/>
<keyword evidence="4" id="KW-1185">Reference proteome</keyword>
<organism evidence="3 4">
    <name type="scientific">Natrialba taiwanensis DSM 12281</name>
    <dbReference type="NCBI Taxonomy" id="1230458"/>
    <lineage>
        <taxon>Archaea</taxon>
        <taxon>Methanobacteriati</taxon>
        <taxon>Methanobacteriota</taxon>
        <taxon>Stenosarchaea group</taxon>
        <taxon>Halobacteria</taxon>
        <taxon>Halobacteriales</taxon>
        <taxon>Natrialbaceae</taxon>
        <taxon>Natrialba</taxon>
    </lineage>
</organism>
<feature type="compositionally biased region" description="Polar residues" evidence="1">
    <location>
        <begin position="164"/>
        <end position="182"/>
    </location>
</feature>
<evidence type="ECO:0000256" key="2">
    <source>
        <dbReference type="SAM" id="Phobius"/>
    </source>
</evidence>
<dbReference type="InterPro" id="IPR055946">
    <property type="entry name" value="DUF7524"/>
</dbReference>
<reference evidence="3 4" key="1">
    <citation type="journal article" date="2014" name="PLoS Genet.">
        <title>Phylogenetically driven sequencing of extremely halophilic archaea reveals strategies for static and dynamic osmo-response.</title>
        <authorList>
            <person name="Becker E.A."/>
            <person name="Seitzer P.M."/>
            <person name="Tritt A."/>
            <person name="Larsen D."/>
            <person name="Krusor M."/>
            <person name="Yao A.I."/>
            <person name="Wu D."/>
            <person name="Madern D."/>
            <person name="Eisen J.A."/>
            <person name="Darling A.E."/>
            <person name="Facciotti M.T."/>
        </authorList>
    </citation>
    <scope>NUCLEOTIDE SEQUENCE [LARGE SCALE GENOMIC DNA]</scope>
    <source>
        <strain evidence="3 4">DSM 12281</strain>
    </source>
</reference>